<dbReference type="Pfam" id="PF00990">
    <property type="entry name" value="GGDEF"/>
    <property type="match status" value="1"/>
</dbReference>
<keyword evidence="3" id="KW-1003">Cell membrane</keyword>
<dbReference type="CDD" id="cd12914">
    <property type="entry name" value="PDC1_DGC_like"/>
    <property type="match status" value="1"/>
</dbReference>
<dbReference type="PANTHER" id="PTHR45138:SF9">
    <property type="entry name" value="DIGUANYLATE CYCLASE DGCM-RELATED"/>
    <property type="match status" value="1"/>
</dbReference>
<dbReference type="PROSITE" id="PS50887">
    <property type="entry name" value="GGDEF"/>
    <property type="match status" value="1"/>
</dbReference>
<evidence type="ECO:0000256" key="5">
    <source>
        <dbReference type="ARBA" id="ARBA00022989"/>
    </source>
</evidence>
<feature type="domain" description="GGDEF" evidence="10">
    <location>
        <begin position="377"/>
        <end position="514"/>
    </location>
</feature>
<evidence type="ECO:0000256" key="1">
    <source>
        <dbReference type="ARBA" id="ARBA00004651"/>
    </source>
</evidence>
<dbReference type="EC" id="2.7.7.65" evidence="2"/>
<reference evidence="12" key="1">
    <citation type="journal article" date="2019" name="Int. J. Syst. Evol. Microbiol.">
        <title>The Global Catalogue of Microorganisms (GCM) 10K type strain sequencing project: providing services to taxonomists for standard genome sequencing and annotation.</title>
        <authorList>
            <consortium name="The Broad Institute Genomics Platform"/>
            <consortium name="The Broad Institute Genome Sequencing Center for Infectious Disease"/>
            <person name="Wu L."/>
            <person name="Ma J."/>
        </authorList>
    </citation>
    <scope>NUCLEOTIDE SEQUENCE [LARGE SCALE GENOMIC DNA]</scope>
    <source>
        <strain evidence="12">CGMCC 1.15341</strain>
    </source>
</reference>
<evidence type="ECO:0000256" key="8">
    <source>
        <dbReference type="SAM" id="Coils"/>
    </source>
</evidence>
<evidence type="ECO:0000256" key="2">
    <source>
        <dbReference type="ARBA" id="ARBA00012528"/>
    </source>
</evidence>
<sequence>MSQNRTGLEWITLLVSLVMLGVYILWSTVDQKYEVEQREQDRLSVQARVIDIHISQQLSAIRHVLTEVRERFPIWQNQQRGMSLANERLSAFTSALTGVRSLSIVDATGFIIASNLPSLINHEVQDREYFQLASAERNPGILHISPPFTAVTGNWVILLSMTVLSDEGEFTGLVIASLDQDRFRASMNAVNYADDMWSAIAHGDGLQFIMEPDRAGQAGMNLAQPGSFFTRHVESHNTENVLSGKVYSTGEHRTMALRTIQPAELKMDKPLVIAVGRDSNKIFQEWRWETTLHITLFAMLLFVSVVSLMRLQRIQREKERNAAAATSAINKKNSELETLNESLRSLALMDGLTGIANRRHFDDVIDKEWRRCEREQAPLALMMIDIDHFKDFNDHYGHLRGDDSLKLIANTISQELSRGGDLVARYGGEEFVCLVPKCDLDAANAKAESIRLAIAALDIPHEHSSASPHVTISIGLAVEIPTSDDAPASLTALADKCLYRAKQQGRNRVCSALS</sequence>
<keyword evidence="6 9" id="KW-0472">Membrane</keyword>
<dbReference type="SMART" id="SM00267">
    <property type="entry name" value="GGDEF"/>
    <property type="match status" value="1"/>
</dbReference>
<evidence type="ECO:0000313" key="12">
    <source>
        <dbReference type="Proteomes" id="UP000629025"/>
    </source>
</evidence>
<dbReference type="NCBIfam" id="TIGR00254">
    <property type="entry name" value="GGDEF"/>
    <property type="match status" value="1"/>
</dbReference>
<name>A0ABQ1K360_9GAMM</name>
<comment type="caution">
    <text evidence="11">The sequence shown here is derived from an EMBL/GenBank/DDBJ whole genome shotgun (WGS) entry which is preliminary data.</text>
</comment>
<evidence type="ECO:0000256" key="4">
    <source>
        <dbReference type="ARBA" id="ARBA00022692"/>
    </source>
</evidence>
<accession>A0ABQ1K360</accession>
<protein>
    <recommendedName>
        <fullName evidence="2">diguanylate cyclase</fullName>
        <ecNumber evidence="2">2.7.7.65</ecNumber>
    </recommendedName>
</protein>
<evidence type="ECO:0000256" key="7">
    <source>
        <dbReference type="ARBA" id="ARBA00034247"/>
    </source>
</evidence>
<feature type="coiled-coil region" evidence="8">
    <location>
        <begin position="322"/>
        <end position="349"/>
    </location>
</feature>
<dbReference type="InterPro" id="IPR033479">
    <property type="entry name" value="dCache_1"/>
</dbReference>
<dbReference type="InterPro" id="IPR043128">
    <property type="entry name" value="Rev_trsase/Diguanyl_cyclase"/>
</dbReference>
<evidence type="ECO:0000256" key="3">
    <source>
        <dbReference type="ARBA" id="ARBA00022475"/>
    </source>
</evidence>
<comment type="subcellular location">
    <subcellularLocation>
        <location evidence="1">Cell membrane</location>
        <topology evidence="1">Multi-pass membrane protein</topology>
    </subcellularLocation>
</comment>
<dbReference type="CDD" id="cd01949">
    <property type="entry name" value="GGDEF"/>
    <property type="match status" value="1"/>
</dbReference>
<comment type="catalytic activity">
    <reaction evidence="7">
        <text>2 GTP = 3',3'-c-di-GMP + 2 diphosphate</text>
        <dbReference type="Rhea" id="RHEA:24898"/>
        <dbReference type="ChEBI" id="CHEBI:33019"/>
        <dbReference type="ChEBI" id="CHEBI:37565"/>
        <dbReference type="ChEBI" id="CHEBI:58805"/>
        <dbReference type="EC" id="2.7.7.65"/>
    </reaction>
</comment>
<evidence type="ECO:0000256" key="9">
    <source>
        <dbReference type="SAM" id="Phobius"/>
    </source>
</evidence>
<proteinExistence type="predicted"/>
<dbReference type="Proteomes" id="UP000629025">
    <property type="component" value="Unassembled WGS sequence"/>
</dbReference>
<dbReference type="InterPro" id="IPR050469">
    <property type="entry name" value="Diguanylate_Cyclase"/>
</dbReference>
<dbReference type="RefSeq" id="WP_188745576.1">
    <property type="nucleotide sequence ID" value="NZ_BMIJ01000001.1"/>
</dbReference>
<dbReference type="InterPro" id="IPR029787">
    <property type="entry name" value="Nucleotide_cyclase"/>
</dbReference>
<dbReference type="PANTHER" id="PTHR45138">
    <property type="entry name" value="REGULATORY COMPONENTS OF SENSORY TRANSDUCTION SYSTEM"/>
    <property type="match status" value="1"/>
</dbReference>
<evidence type="ECO:0000313" key="11">
    <source>
        <dbReference type="EMBL" id="GGB82720.1"/>
    </source>
</evidence>
<keyword evidence="12" id="KW-1185">Reference proteome</keyword>
<dbReference type="EMBL" id="BMIJ01000001">
    <property type="protein sequence ID" value="GGB82720.1"/>
    <property type="molecule type" value="Genomic_DNA"/>
</dbReference>
<dbReference type="Pfam" id="PF02743">
    <property type="entry name" value="dCache_1"/>
    <property type="match status" value="1"/>
</dbReference>
<organism evidence="11 12">
    <name type="scientific">Marinobacterium zhoushanense</name>
    <dbReference type="NCBI Taxonomy" id="1679163"/>
    <lineage>
        <taxon>Bacteria</taxon>
        <taxon>Pseudomonadati</taxon>
        <taxon>Pseudomonadota</taxon>
        <taxon>Gammaproteobacteria</taxon>
        <taxon>Oceanospirillales</taxon>
        <taxon>Oceanospirillaceae</taxon>
        <taxon>Marinobacterium</taxon>
    </lineage>
</organism>
<keyword evidence="5 9" id="KW-1133">Transmembrane helix</keyword>
<dbReference type="Gene3D" id="3.30.450.20">
    <property type="entry name" value="PAS domain"/>
    <property type="match status" value="1"/>
</dbReference>
<evidence type="ECO:0000259" key="10">
    <source>
        <dbReference type="PROSITE" id="PS50887"/>
    </source>
</evidence>
<gene>
    <name evidence="11" type="ORF">GCM10011352_05690</name>
</gene>
<keyword evidence="4 9" id="KW-0812">Transmembrane</keyword>
<evidence type="ECO:0000256" key="6">
    <source>
        <dbReference type="ARBA" id="ARBA00023136"/>
    </source>
</evidence>
<keyword evidence="8" id="KW-0175">Coiled coil</keyword>
<dbReference type="SUPFAM" id="SSF55073">
    <property type="entry name" value="Nucleotide cyclase"/>
    <property type="match status" value="1"/>
</dbReference>
<dbReference type="InterPro" id="IPR000160">
    <property type="entry name" value="GGDEF_dom"/>
</dbReference>
<dbReference type="Gene3D" id="3.30.70.270">
    <property type="match status" value="1"/>
</dbReference>
<feature type="transmembrane region" description="Helical" evidence="9">
    <location>
        <begin position="7"/>
        <end position="26"/>
    </location>
</feature>